<dbReference type="EMBL" id="MN740252">
    <property type="protein sequence ID" value="QHT96107.1"/>
    <property type="molecule type" value="Genomic_DNA"/>
</dbReference>
<dbReference type="Pfam" id="PF09945">
    <property type="entry name" value="DUF2177"/>
    <property type="match status" value="1"/>
</dbReference>
<reference evidence="2" key="1">
    <citation type="journal article" date="2020" name="Nature">
        <title>Giant virus diversity and host interactions through global metagenomics.</title>
        <authorList>
            <person name="Schulz F."/>
            <person name="Roux S."/>
            <person name="Paez-Espino D."/>
            <person name="Jungbluth S."/>
            <person name="Walsh D.A."/>
            <person name="Denef V.J."/>
            <person name="McMahon K.D."/>
            <person name="Konstantinidis K.T."/>
            <person name="Eloe-Fadrosh E.A."/>
            <person name="Kyrpides N.C."/>
            <person name="Woyke T."/>
        </authorList>
    </citation>
    <scope>NUCLEOTIDE SEQUENCE</scope>
    <source>
        <strain evidence="2">GVMAG-M-3300024301-20</strain>
    </source>
</reference>
<feature type="transmembrane region" description="Helical" evidence="1">
    <location>
        <begin position="7"/>
        <end position="29"/>
    </location>
</feature>
<proteinExistence type="predicted"/>
<feature type="transmembrane region" description="Helical" evidence="1">
    <location>
        <begin position="49"/>
        <end position="69"/>
    </location>
</feature>
<organism evidence="2">
    <name type="scientific">viral metagenome</name>
    <dbReference type="NCBI Taxonomy" id="1070528"/>
    <lineage>
        <taxon>unclassified sequences</taxon>
        <taxon>metagenomes</taxon>
        <taxon>organismal metagenomes</taxon>
    </lineage>
</organism>
<name>A0A6C0IW94_9ZZZZ</name>
<keyword evidence="1" id="KW-0812">Transmembrane</keyword>
<evidence type="ECO:0008006" key="3">
    <source>
        <dbReference type="Google" id="ProtNLM"/>
    </source>
</evidence>
<keyword evidence="1" id="KW-1133">Transmembrane helix</keyword>
<keyword evidence="1" id="KW-0472">Membrane</keyword>
<evidence type="ECO:0000313" key="2">
    <source>
        <dbReference type="EMBL" id="QHT96107.1"/>
    </source>
</evidence>
<feature type="transmembrane region" description="Helical" evidence="1">
    <location>
        <begin position="81"/>
        <end position="103"/>
    </location>
</feature>
<accession>A0A6C0IW94</accession>
<sequence>MNNIVLFGLLFSIMIILDIIFNYSLILYGPKILSFSNLIYKIQGSNLKINYLSAFLSYIFLTFALYFFIIKDNKSSFRKKLVNAFILGLTIYGVFEATNLALFKNWSPYIVLSDTLWGATLMLLTTYIFYKLFK</sequence>
<feature type="transmembrane region" description="Helical" evidence="1">
    <location>
        <begin position="109"/>
        <end position="130"/>
    </location>
</feature>
<evidence type="ECO:0000256" key="1">
    <source>
        <dbReference type="SAM" id="Phobius"/>
    </source>
</evidence>
<dbReference type="AlphaFoldDB" id="A0A6C0IW94"/>
<protein>
    <recommendedName>
        <fullName evidence="3">DUF2177 family protein</fullName>
    </recommendedName>
</protein>
<dbReference type="InterPro" id="IPR018687">
    <property type="entry name" value="DUF2177_membr"/>
</dbReference>